<dbReference type="FunFam" id="3.40.50.10810:FF:000020">
    <property type="entry name" value="DNA repair and recombination protein RAD54B"/>
    <property type="match status" value="1"/>
</dbReference>
<dbReference type="CDD" id="cd18793">
    <property type="entry name" value="SF2_C_SNF"/>
    <property type="match status" value="1"/>
</dbReference>
<dbReference type="Pfam" id="PF00271">
    <property type="entry name" value="Helicase_C"/>
    <property type="match status" value="1"/>
</dbReference>
<evidence type="ECO:0000313" key="9">
    <source>
        <dbReference type="Proteomes" id="UP000597762"/>
    </source>
</evidence>
<dbReference type="EMBL" id="CAHIKZ030002446">
    <property type="protein sequence ID" value="CAE1287104.1"/>
    <property type="molecule type" value="Genomic_DNA"/>
</dbReference>
<dbReference type="InterPro" id="IPR000330">
    <property type="entry name" value="SNF2_N"/>
</dbReference>
<comment type="caution">
    <text evidence="8">The sequence shown here is derived from an EMBL/GenBank/DDBJ whole genome shotgun (WGS) entry which is preliminary data.</text>
</comment>
<evidence type="ECO:0000256" key="4">
    <source>
        <dbReference type="ARBA" id="ARBA00022840"/>
    </source>
</evidence>
<dbReference type="Gene3D" id="3.40.50.300">
    <property type="entry name" value="P-loop containing nucleotide triphosphate hydrolases"/>
    <property type="match status" value="1"/>
</dbReference>
<feature type="compositionally biased region" description="Basic and acidic residues" evidence="5">
    <location>
        <begin position="69"/>
        <end position="80"/>
    </location>
</feature>
<organism evidence="8 9">
    <name type="scientific">Acanthosepion pharaonis</name>
    <name type="common">Pharaoh cuttlefish</name>
    <name type="synonym">Sepia pharaonis</name>
    <dbReference type="NCBI Taxonomy" id="158019"/>
    <lineage>
        <taxon>Eukaryota</taxon>
        <taxon>Metazoa</taxon>
        <taxon>Spiralia</taxon>
        <taxon>Lophotrochozoa</taxon>
        <taxon>Mollusca</taxon>
        <taxon>Cephalopoda</taxon>
        <taxon>Coleoidea</taxon>
        <taxon>Decapodiformes</taxon>
        <taxon>Sepiida</taxon>
        <taxon>Sepiina</taxon>
        <taxon>Sepiidae</taxon>
        <taxon>Acanthosepion</taxon>
    </lineage>
</organism>
<dbReference type="GO" id="GO:0007131">
    <property type="term" value="P:reciprocal meiotic recombination"/>
    <property type="evidence" value="ECO:0007669"/>
    <property type="project" value="TreeGrafter"/>
</dbReference>
<evidence type="ECO:0000256" key="5">
    <source>
        <dbReference type="SAM" id="MobiDB-lite"/>
    </source>
</evidence>
<dbReference type="FunFam" id="3.40.50.300:FF:000332">
    <property type="entry name" value="DNA repair and recombination protein RAD54-like"/>
    <property type="match status" value="1"/>
</dbReference>
<feature type="domain" description="Helicase ATP-binding" evidence="6">
    <location>
        <begin position="349"/>
        <end position="516"/>
    </location>
</feature>
<dbReference type="Proteomes" id="UP000597762">
    <property type="component" value="Unassembled WGS sequence"/>
</dbReference>
<evidence type="ECO:0000313" key="8">
    <source>
        <dbReference type="EMBL" id="CAE1287104.1"/>
    </source>
</evidence>
<dbReference type="InterPro" id="IPR038718">
    <property type="entry name" value="SNF2-like_sf"/>
</dbReference>
<dbReference type="AlphaFoldDB" id="A0A812D2R1"/>
<evidence type="ECO:0000256" key="3">
    <source>
        <dbReference type="ARBA" id="ARBA00022806"/>
    </source>
</evidence>
<dbReference type="SMART" id="SM00487">
    <property type="entry name" value="DEXDc"/>
    <property type="match status" value="1"/>
</dbReference>
<gene>
    <name evidence="8" type="ORF">SPHA_46399</name>
</gene>
<dbReference type="GO" id="GO:0005524">
    <property type="term" value="F:ATP binding"/>
    <property type="evidence" value="ECO:0007669"/>
    <property type="project" value="UniProtKB-KW"/>
</dbReference>
<dbReference type="EC" id="3.6.4.-" evidence="8"/>
<feature type="region of interest" description="Disordered" evidence="5">
    <location>
        <begin position="1"/>
        <end position="146"/>
    </location>
</feature>
<keyword evidence="4" id="KW-0067">ATP-binding</keyword>
<dbReference type="PROSITE" id="PS51192">
    <property type="entry name" value="HELICASE_ATP_BIND_1"/>
    <property type="match status" value="1"/>
</dbReference>
<dbReference type="InterPro" id="IPR014001">
    <property type="entry name" value="Helicase_ATP-bd"/>
</dbReference>
<feature type="compositionally biased region" description="Polar residues" evidence="5">
    <location>
        <begin position="115"/>
        <end position="146"/>
    </location>
</feature>
<dbReference type="PROSITE" id="PS51194">
    <property type="entry name" value="HELICASE_CTER"/>
    <property type="match status" value="1"/>
</dbReference>
<feature type="compositionally biased region" description="Low complexity" evidence="5">
    <location>
        <begin position="95"/>
        <end position="114"/>
    </location>
</feature>
<dbReference type="GO" id="GO:0005634">
    <property type="term" value="C:nucleus"/>
    <property type="evidence" value="ECO:0007669"/>
    <property type="project" value="TreeGrafter"/>
</dbReference>
<dbReference type="InterPro" id="IPR050496">
    <property type="entry name" value="SNF2_RAD54_helicase_repair"/>
</dbReference>
<dbReference type="SUPFAM" id="SSF52540">
    <property type="entry name" value="P-loop containing nucleoside triphosphate hydrolases"/>
    <property type="match status" value="2"/>
</dbReference>
<name>A0A812D2R1_ACAPH</name>
<evidence type="ECO:0000256" key="1">
    <source>
        <dbReference type="ARBA" id="ARBA00022741"/>
    </source>
</evidence>
<dbReference type="SMART" id="SM00490">
    <property type="entry name" value="HELICc"/>
    <property type="match status" value="1"/>
</dbReference>
<keyword evidence="2 8" id="KW-0378">Hydrolase</keyword>
<keyword evidence="3" id="KW-0347">Helicase</keyword>
<sequence length="952" mass="106738">MNEADVSLTHDRENTEMEPTFLMRRSVAPSQSGAAKRARFSAPFKSENDETRKTVPLFNRGLNVLSTPDSDRNGDYKNDENSTQNNTSQAATPRTFTFTKSSPSITTTPSGSKPHSTSYHSPLAVSSENKQDSDCNVQNGSNSPPTQTENYYSVVWCKFSKKKHKKWEGDAVLATHGRKATLYDMEGKEIGKGSGYKESLLNSLEGDQTLSFAGKEILVMSRIPEENFKSGKCFMPSTTAPTAAAAATKTKDISRPYVNPQLSNTQTGNNSSKFQKTGAITDSIETITPRHDPSAPNALVMPRPSQDHQWYNNKNQLPVVDVVVDPYITRHMRPHQRDGVIFLYECVMGMRDYNGCGAILADDMGLGKTLQCIALLWTLYKQGPYGGKPILHRILIVTPSSLVKNWFQEFKKWLGLERISVFAVEADKRVDEYLLRPKCPVLIISYEMFLRNIKEVEKINFDLIICDEGHRLKNTSIKTSTLLSSLPVRKRIVLTGTPIQNDMQEFYAIVEFSNPGVLGTSTAFHKVYEQPILASRQPSATKEDVTLGNERATELSRLTKLFLLRRTQDVNNKYLPPKVEIVVFCRPSSLQLTLYRQILNSQTIRRFLAGHYDGPSHLISIAALKKLCNHPALLYQSLTSNESDEEEGSVYQGLVFYPQGYNVPDNLVEDGGKLSVLASLLKQIYTATPRDKVVLVANYTKTLDLLADFCSNQGYNCCRMDGQTPTSTRMNIVRQFNMPGSNHFIFLLSSKAGGVGLNLVGASRLILYDIDWNPANDLQAMARIWRDGQKKKVHLYRLLTTGTIEEKIYQRQINKQSLSGCVIDARDKGKVKFSLEELRDLFSLNEQTNCDTHELLKCPCKNSQGEANDESRNKLPAPVRQCQLGTPQTEVEGQIKKNLTMDELLDWKHIAPDELSGHPEWHLPSSPGESNSVTFVFWSETKALPIPEETAN</sequence>
<dbReference type="InterPro" id="IPR027417">
    <property type="entry name" value="P-loop_NTPase"/>
</dbReference>
<proteinExistence type="predicted"/>
<dbReference type="Gene3D" id="1.20.120.850">
    <property type="entry name" value="SWI2/SNF2 ATPases, N-terminal domain"/>
    <property type="match status" value="1"/>
</dbReference>
<dbReference type="OrthoDB" id="413460at2759"/>
<evidence type="ECO:0000259" key="7">
    <source>
        <dbReference type="PROSITE" id="PS51194"/>
    </source>
</evidence>
<dbReference type="InterPro" id="IPR049730">
    <property type="entry name" value="SNF2/RAD54-like_C"/>
</dbReference>
<dbReference type="PANTHER" id="PTHR45629">
    <property type="entry name" value="SNF2/RAD54 FAMILY MEMBER"/>
    <property type="match status" value="1"/>
</dbReference>
<dbReference type="GO" id="GO:0016787">
    <property type="term" value="F:hydrolase activity"/>
    <property type="evidence" value="ECO:0007669"/>
    <property type="project" value="UniProtKB-KW"/>
</dbReference>
<accession>A0A812D2R1</accession>
<dbReference type="GO" id="GO:0004386">
    <property type="term" value="F:helicase activity"/>
    <property type="evidence" value="ECO:0007669"/>
    <property type="project" value="UniProtKB-KW"/>
</dbReference>
<dbReference type="PANTHER" id="PTHR45629:SF7">
    <property type="entry name" value="DNA EXCISION REPAIR PROTEIN ERCC-6-RELATED"/>
    <property type="match status" value="1"/>
</dbReference>
<dbReference type="InterPro" id="IPR001650">
    <property type="entry name" value="Helicase_C-like"/>
</dbReference>
<keyword evidence="9" id="KW-1185">Reference proteome</keyword>
<dbReference type="GO" id="GO:0000724">
    <property type="term" value="P:double-strand break repair via homologous recombination"/>
    <property type="evidence" value="ECO:0007669"/>
    <property type="project" value="TreeGrafter"/>
</dbReference>
<reference evidence="8" key="1">
    <citation type="submission" date="2021-01" db="EMBL/GenBank/DDBJ databases">
        <authorList>
            <person name="Li R."/>
            <person name="Bekaert M."/>
        </authorList>
    </citation>
    <scope>NUCLEOTIDE SEQUENCE</scope>
    <source>
        <strain evidence="8">Farmed</strain>
    </source>
</reference>
<evidence type="ECO:0000256" key="2">
    <source>
        <dbReference type="ARBA" id="ARBA00022801"/>
    </source>
</evidence>
<keyword evidence="1" id="KW-0547">Nucleotide-binding</keyword>
<dbReference type="GO" id="GO:0015616">
    <property type="term" value="F:DNA translocase activity"/>
    <property type="evidence" value="ECO:0007669"/>
    <property type="project" value="TreeGrafter"/>
</dbReference>
<evidence type="ECO:0000259" key="6">
    <source>
        <dbReference type="PROSITE" id="PS51192"/>
    </source>
</evidence>
<feature type="domain" description="Helicase C-terminal" evidence="7">
    <location>
        <begin position="680"/>
        <end position="839"/>
    </location>
</feature>
<dbReference type="Gene3D" id="3.40.50.10810">
    <property type="entry name" value="Tandem AAA-ATPase domain"/>
    <property type="match status" value="1"/>
</dbReference>
<dbReference type="Pfam" id="PF00176">
    <property type="entry name" value="SNF2-rel_dom"/>
    <property type="match status" value="1"/>
</dbReference>
<feature type="compositionally biased region" description="Polar residues" evidence="5">
    <location>
        <begin position="81"/>
        <end position="94"/>
    </location>
</feature>
<protein>
    <submittedName>
        <fullName evidence="8">RAD54B</fullName>
        <ecNumber evidence="8">3.6.4.-</ecNumber>
    </submittedName>
</protein>